<dbReference type="InterPro" id="IPR045497">
    <property type="entry name" value="DUF6438"/>
</dbReference>
<evidence type="ECO:0000313" key="3">
    <source>
        <dbReference type="EMBL" id="NYF78720.1"/>
    </source>
</evidence>
<evidence type="ECO:0000256" key="1">
    <source>
        <dbReference type="SAM" id="SignalP"/>
    </source>
</evidence>
<accession>A0A7Y9PFG2</accession>
<dbReference type="Pfam" id="PF20033">
    <property type="entry name" value="DUF6438"/>
    <property type="match status" value="1"/>
</dbReference>
<name>A0A7Y9PFG2_9BACT</name>
<dbReference type="Proteomes" id="UP000589520">
    <property type="component" value="Unassembled WGS sequence"/>
</dbReference>
<sequence length="179" mass="19087">MKAKALMIVSVAMTALSALGQIPKPGFGDKGCPEKSLFAENVTIYGDDFIEVHQLPSYGRVPVYTVRVYGDGRVVWHGEERVSSVGDASASVDAAQAKALIENARKLGFGGLCDEYVMRASDGGRSVTTLSIGGQIKVVTNTGPSNAPSWLYKLSEQVAAFDAVRNLIGVKQDHPQSQK</sequence>
<gene>
    <name evidence="3" type="ORF">HDF17_001007</name>
</gene>
<feature type="chain" id="PRO_5031266936" description="DUF6438 domain-containing protein" evidence="1">
    <location>
        <begin position="21"/>
        <end position="179"/>
    </location>
</feature>
<dbReference type="EMBL" id="JACCCW010000001">
    <property type="protein sequence ID" value="NYF78720.1"/>
    <property type="molecule type" value="Genomic_DNA"/>
</dbReference>
<feature type="signal peptide" evidence="1">
    <location>
        <begin position="1"/>
        <end position="20"/>
    </location>
</feature>
<organism evidence="3 4">
    <name type="scientific">Granulicella arctica</name>
    <dbReference type="NCBI Taxonomy" id="940613"/>
    <lineage>
        <taxon>Bacteria</taxon>
        <taxon>Pseudomonadati</taxon>
        <taxon>Acidobacteriota</taxon>
        <taxon>Terriglobia</taxon>
        <taxon>Terriglobales</taxon>
        <taxon>Acidobacteriaceae</taxon>
        <taxon>Granulicella</taxon>
    </lineage>
</organism>
<keyword evidence="4" id="KW-1185">Reference proteome</keyword>
<protein>
    <recommendedName>
        <fullName evidence="2">DUF6438 domain-containing protein</fullName>
    </recommendedName>
</protein>
<feature type="domain" description="DUF6438" evidence="2">
    <location>
        <begin position="50"/>
        <end position="159"/>
    </location>
</feature>
<comment type="caution">
    <text evidence="3">The sequence shown here is derived from an EMBL/GenBank/DDBJ whole genome shotgun (WGS) entry which is preliminary data.</text>
</comment>
<keyword evidence="1" id="KW-0732">Signal</keyword>
<evidence type="ECO:0000259" key="2">
    <source>
        <dbReference type="Pfam" id="PF20033"/>
    </source>
</evidence>
<proteinExistence type="predicted"/>
<reference evidence="3 4" key="1">
    <citation type="submission" date="2020-07" db="EMBL/GenBank/DDBJ databases">
        <title>Genomic Encyclopedia of Type Strains, Phase IV (KMG-V): Genome sequencing to study the core and pangenomes of soil and plant-associated prokaryotes.</title>
        <authorList>
            <person name="Whitman W."/>
        </authorList>
    </citation>
    <scope>NUCLEOTIDE SEQUENCE [LARGE SCALE GENOMIC DNA]</scope>
    <source>
        <strain evidence="3 4">X4EP2</strain>
    </source>
</reference>
<dbReference type="AlphaFoldDB" id="A0A7Y9PFG2"/>
<evidence type="ECO:0000313" key="4">
    <source>
        <dbReference type="Proteomes" id="UP000589520"/>
    </source>
</evidence>
<dbReference type="RefSeq" id="WP_179488380.1">
    <property type="nucleotide sequence ID" value="NZ_JACCCW010000001.1"/>
</dbReference>